<evidence type="ECO:0000256" key="5">
    <source>
        <dbReference type="SAM" id="MobiDB-lite"/>
    </source>
</evidence>
<feature type="compositionally biased region" description="Polar residues" evidence="5">
    <location>
        <begin position="1191"/>
        <end position="1210"/>
    </location>
</feature>
<feature type="compositionally biased region" description="Polar residues" evidence="5">
    <location>
        <begin position="1517"/>
        <end position="1527"/>
    </location>
</feature>
<proteinExistence type="predicted"/>
<dbReference type="InterPro" id="IPR048370">
    <property type="entry name" value="ZSWIM4-8_C"/>
</dbReference>
<dbReference type="GO" id="GO:0031462">
    <property type="term" value="C:Cul2-RING ubiquitin ligase complex"/>
    <property type="evidence" value="ECO:0007669"/>
    <property type="project" value="TreeGrafter"/>
</dbReference>
<dbReference type="PANTHER" id="PTHR22619">
    <property type="entry name" value="ZINC FINGER SWIM DOMAIN CONTAINING PROTEIN 4, 5, 6"/>
    <property type="match status" value="1"/>
</dbReference>
<accession>A0AAV2HYP5</accession>
<feature type="compositionally biased region" description="Low complexity" evidence="5">
    <location>
        <begin position="1221"/>
        <end position="1241"/>
    </location>
</feature>
<keyword evidence="8" id="KW-1185">Reference proteome</keyword>
<feature type="region of interest" description="Disordered" evidence="5">
    <location>
        <begin position="1184"/>
        <end position="1261"/>
    </location>
</feature>
<evidence type="ECO:0000313" key="7">
    <source>
        <dbReference type="EMBL" id="CAL1538876.1"/>
    </source>
</evidence>
<evidence type="ECO:0000256" key="4">
    <source>
        <dbReference type="PROSITE-ProRule" id="PRU00325"/>
    </source>
</evidence>
<feature type="compositionally biased region" description="Basic and acidic residues" evidence="5">
    <location>
        <begin position="587"/>
        <end position="596"/>
    </location>
</feature>
<dbReference type="InterPro" id="IPR007527">
    <property type="entry name" value="Znf_SWIM"/>
</dbReference>
<evidence type="ECO:0000256" key="1">
    <source>
        <dbReference type="ARBA" id="ARBA00022723"/>
    </source>
</evidence>
<dbReference type="InterPro" id="IPR057945">
    <property type="entry name" value="TPR_ZSWIM8"/>
</dbReference>
<evidence type="ECO:0000259" key="6">
    <source>
        <dbReference type="PROSITE" id="PS50966"/>
    </source>
</evidence>
<feature type="region of interest" description="Disordered" evidence="5">
    <location>
        <begin position="1045"/>
        <end position="1170"/>
    </location>
</feature>
<organism evidence="7 8">
    <name type="scientific">Lymnaea stagnalis</name>
    <name type="common">Great pond snail</name>
    <name type="synonym">Helix stagnalis</name>
    <dbReference type="NCBI Taxonomy" id="6523"/>
    <lineage>
        <taxon>Eukaryota</taxon>
        <taxon>Metazoa</taxon>
        <taxon>Spiralia</taxon>
        <taxon>Lophotrochozoa</taxon>
        <taxon>Mollusca</taxon>
        <taxon>Gastropoda</taxon>
        <taxon>Heterobranchia</taxon>
        <taxon>Euthyneura</taxon>
        <taxon>Panpulmonata</taxon>
        <taxon>Hygrophila</taxon>
        <taxon>Lymnaeoidea</taxon>
        <taxon>Lymnaeidae</taxon>
        <taxon>Lymnaea</taxon>
    </lineage>
</organism>
<dbReference type="Proteomes" id="UP001497497">
    <property type="component" value="Unassembled WGS sequence"/>
</dbReference>
<dbReference type="Pfam" id="PF21055">
    <property type="entry name" value="ZSWIM4-8_C"/>
    <property type="match status" value="1"/>
</dbReference>
<protein>
    <recommendedName>
        <fullName evidence="6">SWIM-type domain-containing protein</fullName>
    </recommendedName>
</protein>
<feature type="compositionally biased region" description="Basic and acidic residues" evidence="5">
    <location>
        <begin position="1243"/>
        <end position="1253"/>
    </location>
</feature>
<feature type="compositionally biased region" description="Polar residues" evidence="5">
    <location>
        <begin position="1490"/>
        <end position="1508"/>
    </location>
</feature>
<dbReference type="EMBL" id="CAXITT010000315">
    <property type="protein sequence ID" value="CAL1538876.1"/>
    <property type="molecule type" value="Genomic_DNA"/>
</dbReference>
<keyword evidence="1" id="KW-0479">Metal-binding</keyword>
<gene>
    <name evidence="7" type="ORF">GSLYS_00012697001</name>
</gene>
<dbReference type="Pfam" id="PF25572">
    <property type="entry name" value="TPR_ZSWIM8"/>
    <property type="match status" value="1"/>
</dbReference>
<keyword evidence="2 4" id="KW-0863">Zinc-finger</keyword>
<feature type="compositionally biased region" description="Basic and acidic residues" evidence="5">
    <location>
        <begin position="1080"/>
        <end position="1089"/>
    </location>
</feature>
<dbReference type="GO" id="GO:0008270">
    <property type="term" value="F:zinc ion binding"/>
    <property type="evidence" value="ECO:0007669"/>
    <property type="project" value="UniProtKB-KW"/>
</dbReference>
<sequence>MDLMFEWEYEGDRFSFEDSDRFEEDSLCSWGSEPESVCNNWRGWKRQNGGPNVGISRERQVTPLSELAAKAVACYIPFEVVEHYPEPIPEPIQLRIAFWSFPESEEDIRLYSCLANGSADEFTKGEHLYKNKSVKDTLQIGFHLSATVVTTQNAAQGQSKGSFNVAVVFDRRRISSCTCTCGSPASWCSHIVALCLFRIHQASSVCLRAPVSESLSRLRRDQLQKFAQYLISELPQQILPTAQQILDELLSSQETAMNTVCGAPDPTAGPSASEQTSWSLDESTLHSNIKKTLVKFCIPAPIVFSDVNYLTASAPPAATEWQSLLRPLRGREPEGMWNLLSIVREMFRRHDSNSVPLLEILTDEVLQCEQILIWWFSTKVSPSNNATVIHCSRSGNSANATQNAASSLCDEIVTLWRLAALNPKLSPSQRQDMLEKFRDWHISTIEKVRKARSNSSSTSATGIKKGDVEIFPGFKPAIEACALTWEDYPIPGITYSAKDGSRFFYHFGSNKAHDSECKKPSRVQPVTICSQDIISTDNPNRNLAHSQRSQDIGTNRVWPADPRNSLPPRRDSGQDGAMSSGSEGFCEPERGFRDSDSSGDYKGAHSRSNSFEEVESPHSFTPKSSIPNSLHISPNVITVNSPVSLPRKQPSLEIDVFDETLADFDAGVGDMAPKHQHMPSLMGGCAFSTANPMPGITTAAASSLQISSGFISQSTSADQTRGVKQGPMDSLEPSDEYQMYFYDTKSKTGSDSKNKEKADEPNVFAGLKNAESMQDILFARAEALHAHGHTKEACRLAQRLTEEMLDNPPDLLAESASAPSPKSKKKKALTNISMLASALLSKASFLSSVLCEDEECHHLAFQIGMFGLELARPPASNKAIEVKLAHQESELLQLLKKIPLGPLEMAEIRVRAEQLRDGTLKSRGEALLPLSLATFIFDTLFLCGLYYYAIEKRFNFSQLLSKSASKEKLGFEAAVTALGMKANIAEADHPLLCESTRRQRGELAISMLVQYKDDSVRLSKIMDKLLDKEVHQQYKAPSLINYISGHKQPASSSHNTAGSSSNSGHHRDGSSATGHRSHGGKGDFEKLFVPERGALGATPGGASVDTRTERGTWRNGDERPDSGTSTDNASTPVAASANSTPNGGARPKTTFSLRYTSGRDTDSSAMEEEDDLKALEAKIRCMGMKKKPSQGMASIDSSAPETTSSDNSPTLIRRNFGKHQGPGSDSGSSGESDSLGSSSSGDKGGRVIPRDNESPPSPYLNRMLLPQALMDSRNQVSAKTLRYKGRQRVMPTVPNQPSEAGYHFMFELAKTVLQKAGGTSSTSLFTQPSSNTSHTGPHRNLHLCAFQIGLYALGLSNCVSPNWLSRTYSSHVSWITGQATEIGSAAIRMIIDTWEGHLTPPEAASLADRASRGRDPYMVRVAAELALSCLPHAHALNPSEVQRALYQCKEQSRDMLEKACLAVETAAEGGGVFPEVLFDVAHHWYELSEEASQNSPDSVDGSDSSTHTLRARRESGSPASHTSTDPGSSRFVCSDRASPNAGNALVHFANISLPVHSSQSPPHTQQQIVSPVCSSPQLIQSPSPHLPPQTVVLLPATNAGPPQIGAHYIQPYSYVQQVTQTGPPPGPFSHHHFTHTPPHHTLHSHGLHPHTYVASYTYPGQPNFTSLPPNIYHTGSAPHLRSLPPSVQVFTTQPHPHPAMHAMHPVEVVTTNPQTGSPAQVLNSTVAVPQMQPNTHNQMQLNYLMAAFRTGMLAMETLSRKVHDDRPQTKYARNPPYGEDVKWLLSVAIKLGTTFLQQFCASAVNAVVSPFILYDLAMEAARFLARNNLTHVPTHLRSNILNSLFQKCLQMFIQCAHQRIHHINNADYDEFVTIVCNARNAFYLAPGGIVQFNELLQSLRRSKSCRKELWQRIVNGLASGTV</sequence>
<keyword evidence="3" id="KW-0862">Zinc</keyword>
<dbReference type="PROSITE" id="PS50966">
    <property type="entry name" value="ZF_SWIM"/>
    <property type="match status" value="1"/>
</dbReference>
<dbReference type="PANTHER" id="PTHR22619:SF1">
    <property type="entry name" value="ZINC FINGER SWIM DOMAIN-CONTAINING PROTEIN 8"/>
    <property type="match status" value="1"/>
</dbReference>
<evidence type="ECO:0000313" key="8">
    <source>
        <dbReference type="Proteomes" id="UP001497497"/>
    </source>
</evidence>
<evidence type="ECO:0000256" key="3">
    <source>
        <dbReference type="ARBA" id="ARBA00022833"/>
    </source>
</evidence>
<feature type="region of interest" description="Disordered" evidence="5">
    <location>
        <begin position="1489"/>
        <end position="1535"/>
    </location>
</feature>
<feature type="compositionally biased region" description="Polar residues" evidence="5">
    <location>
        <begin position="534"/>
        <end position="553"/>
    </location>
</feature>
<reference evidence="7 8" key="1">
    <citation type="submission" date="2024-04" db="EMBL/GenBank/DDBJ databases">
        <authorList>
            <consortium name="Genoscope - CEA"/>
            <person name="William W."/>
        </authorList>
    </citation>
    <scope>NUCLEOTIDE SEQUENCE [LARGE SCALE GENOMIC DNA]</scope>
</reference>
<feature type="compositionally biased region" description="Basic and acidic residues" evidence="5">
    <location>
        <begin position="1106"/>
        <end position="1121"/>
    </location>
</feature>
<evidence type="ECO:0000256" key="2">
    <source>
        <dbReference type="ARBA" id="ARBA00022771"/>
    </source>
</evidence>
<feature type="compositionally biased region" description="Polar residues" evidence="5">
    <location>
        <begin position="1122"/>
        <end position="1142"/>
    </location>
</feature>
<feature type="domain" description="SWIM-type" evidence="6">
    <location>
        <begin position="163"/>
        <end position="199"/>
    </location>
</feature>
<feature type="region of interest" description="Disordered" evidence="5">
    <location>
        <begin position="534"/>
        <end position="633"/>
    </location>
</feature>
<feature type="compositionally biased region" description="Low complexity" evidence="5">
    <location>
        <begin position="1050"/>
        <end position="1063"/>
    </location>
</feature>
<comment type="caution">
    <text evidence="7">The sequence shown here is derived from an EMBL/GenBank/DDBJ whole genome shotgun (WGS) entry which is preliminary data.</text>
</comment>
<feature type="compositionally biased region" description="Polar residues" evidence="5">
    <location>
        <begin position="618"/>
        <end position="633"/>
    </location>
</feature>
<name>A0AAV2HYP5_LYMST</name>
<feature type="region of interest" description="Disordered" evidence="5">
    <location>
        <begin position="712"/>
        <end position="734"/>
    </location>
</feature>